<dbReference type="Proteomes" id="UP000658225">
    <property type="component" value="Unassembled WGS sequence"/>
</dbReference>
<gene>
    <name evidence="2" type="ORF">H4683_000573</name>
</gene>
<keyword evidence="1" id="KW-1133">Transmembrane helix</keyword>
<protein>
    <submittedName>
        <fullName evidence="2">Uncharacterized protein</fullName>
    </submittedName>
</protein>
<reference evidence="2" key="1">
    <citation type="submission" date="2020-10" db="EMBL/GenBank/DDBJ databases">
        <title>Genomic Encyclopedia of Type Strains, Phase IV (KMG-IV): sequencing the most valuable type-strain genomes for metagenomic binning, comparative biology and taxonomic classification.</title>
        <authorList>
            <person name="Goeker M."/>
        </authorList>
    </citation>
    <scope>NUCLEOTIDE SEQUENCE</scope>
    <source>
        <strain evidence="2">DSM 13886</strain>
    </source>
</reference>
<sequence>MIKCTALPIRLMSATFRRRPPHFYAVQLQWPDAWVISRTDHAAKNAALPFRLMPVAGLQEVGHVAIAAGRGGLRLRSFSAIFAFLCLHSFFYLYILVLVPSANPEGETIENA</sequence>
<keyword evidence="3" id="KW-1185">Reference proteome</keyword>
<evidence type="ECO:0000256" key="1">
    <source>
        <dbReference type="SAM" id="Phobius"/>
    </source>
</evidence>
<dbReference type="RefSeq" id="WP_192597316.1">
    <property type="nucleotide sequence ID" value="NZ_JADBEL010000002.1"/>
</dbReference>
<name>A0A927R531_9BACL</name>
<evidence type="ECO:0000313" key="3">
    <source>
        <dbReference type="Proteomes" id="UP000658225"/>
    </source>
</evidence>
<keyword evidence="1" id="KW-0472">Membrane</keyword>
<proteinExistence type="predicted"/>
<comment type="caution">
    <text evidence="2">The sequence shown here is derived from an EMBL/GenBank/DDBJ whole genome shotgun (WGS) entry which is preliminary data.</text>
</comment>
<evidence type="ECO:0000313" key="2">
    <source>
        <dbReference type="EMBL" id="MBE1553499.1"/>
    </source>
</evidence>
<organism evidence="2 3">
    <name type="scientific">Sporosarcina limicola</name>
    <dbReference type="NCBI Taxonomy" id="34101"/>
    <lineage>
        <taxon>Bacteria</taxon>
        <taxon>Bacillati</taxon>
        <taxon>Bacillota</taxon>
        <taxon>Bacilli</taxon>
        <taxon>Bacillales</taxon>
        <taxon>Caryophanaceae</taxon>
        <taxon>Sporosarcina</taxon>
    </lineage>
</organism>
<keyword evidence="1" id="KW-0812">Transmembrane</keyword>
<accession>A0A927R531</accession>
<feature type="transmembrane region" description="Helical" evidence="1">
    <location>
        <begin position="80"/>
        <end position="99"/>
    </location>
</feature>
<dbReference type="AlphaFoldDB" id="A0A927R531"/>
<dbReference type="EMBL" id="JADBEL010000002">
    <property type="protein sequence ID" value="MBE1553499.1"/>
    <property type="molecule type" value="Genomic_DNA"/>
</dbReference>